<dbReference type="PANTHER" id="PTHR48041:SF22">
    <property type="entry name" value="ABC TRANSPORTER G FAMILY MEMBER 9"/>
    <property type="match status" value="1"/>
</dbReference>
<dbReference type="PROSITE" id="PS50893">
    <property type="entry name" value="ABC_TRANSPORTER_2"/>
    <property type="match status" value="1"/>
</dbReference>
<feature type="transmembrane region" description="Helical" evidence="6">
    <location>
        <begin position="301"/>
        <end position="320"/>
    </location>
</feature>
<evidence type="ECO:0000313" key="9">
    <source>
        <dbReference type="Proteomes" id="UP000807159"/>
    </source>
</evidence>
<evidence type="ECO:0000256" key="4">
    <source>
        <dbReference type="ARBA" id="ARBA00022989"/>
    </source>
</evidence>
<dbReference type="InterPro" id="IPR013525">
    <property type="entry name" value="ABC2_TM"/>
</dbReference>
<sequence>MEEEMADIEAQNEKQPEVAAIFKKANSAIALKFEDVVYKIKFTKSGFCGKTTKTEEKIILKGVTGKVLPGEMLAMLGPSGSSKTTLLTALGGKLGGLLDGNITYNGKSFSNSMKRNMGFVTQDDVLYPHLTVAETLVFTALLRLENTFTKEEKIMHAESVITQLGLTKCKNSIIGGPFLRGLSGEGNPLYFGERSQVMDYFSSIGYAPAVPMNPADFLLDLANGVSSNSEVPGTVKQNLVSAYKSNLANKLKSEVHEIDDPSQDGLNDKQVSRWATTWWQEFSVLLIRGVKERKHDSFSGLKIGQVLVVAFLSGLLWWQSDVSHLQDQMGLLFFYSGFWGIFPLFQAIFTFPQERRMLEKERSSGMYRLSSYFMSRIVSDLPMELVLPTIFLTITYWMAGLKGSPGNFFLSLFVLLYSVLVAGGLGLAIGALVLNQRSATITGSVIMLSFLLAGGYYVTHVPAFISWVKYISFSQYTYKLLLGSQYKPGDTYTCDGARGVCLVGDYPAIKKVGLDDQVLGAVALGIMLVGYRLIAYLALMRIGVAKR</sequence>
<feature type="transmembrane region" description="Helical" evidence="6">
    <location>
        <begin position="332"/>
        <end position="352"/>
    </location>
</feature>
<gene>
    <name evidence="8" type="ORF">H0E87_000412</name>
</gene>
<dbReference type="PANTHER" id="PTHR48041">
    <property type="entry name" value="ABC TRANSPORTER G FAMILY MEMBER 28"/>
    <property type="match status" value="1"/>
</dbReference>
<evidence type="ECO:0000259" key="7">
    <source>
        <dbReference type="PROSITE" id="PS50893"/>
    </source>
</evidence>
<feature type="transmembrane region" description="Helical" evidence="6">
    <location>
        <begin position="409"/>
        <end position="434"/>
    </location>
</feature>
<evidence type="ECO:0000256" key="2">
    <source>
        <dbReference type="ARBA" id="ARBA00022448"/>
    </source>
</evidence>
<feature type="domain" description="ABC transporter" evidence="7">
    <location>
        <begin position="31"/>
        <end position="284"/>
    </location>
</feature>
<dbReference type="InterPro" id="IPR003439">
    <property type="entry name" value="ABC_transporter-like_ATP-bd"/>
</dbReference>
<comment type="caution">
    <text evidence="8">The sequence shown here is derived from an EMBL/GenBank/DDBJ whole genome shotgun (WGS) entry which is preliminary data.</text>
</comment>
<keyword evidence="4 6" id="KW-1133">Transmembrane helix</keyword>
<dbReference type="GO" id="GO:0005886">
    <property type="term" value="C:plasma membrane"/>
    <property type="evidence" value="ECO:0007669"/>
    <property type="project" value="TreeGrafter"/>
</dbReference>
<accession>A0A8T2ZMJ4</accession>
<name>A0A8T2ZMJ4_POPDE</name>
<evidence type="ECO:0000256" key="6">
    <source>
        <dbReference type="SAM" id="Phobius"/>
    </source>
</evidence>
<dbReference type="EMBL" id="JACEGQ020000001">
    <property type="protein sequence ID" value="KAH8518548.1"/>
    <property type="molecule type" value="Genomic_DNA"/>
</dbReference>
<dbReference type="SUPFAM" id="SSF52540">
    <property type="entry name" value="P-loop containing nucleoside triphosphate hydrolases"/>
    <property type="match status" value="1"/>
</dbReference>
<organism evidence="8 9">
    <name type="scientific">Populus deltoides</name>
    <name type="common">Eastern poplar</name>
    <name type="synonym">Eastern cottonwood</name>
    <dbReference type="NCBI Taxonomy" id="3696"/>
    <lineage>
        <taxon>Eukaryota</taxon>
        <taxon>Viridiplantae</taxon>
        <taxon>Streptophyta</taxon>
        <taxon>Embryophyta</taxon>
        <taxon>Tracheophyta</taxon>
        <taxon>Spermatophyta</taxon>
        <taxon>Magnoliopsida</taxon>
        <taxon>eudicotyledons</taxon>
        <taxon>Gunneridae</taxon>
        <taxon>Pentapetalae</taxon>
        <taxon>rosids</taxon>
        <taxon>fabids</taxon>
        <taxon>Malpighiales</taxon>
        <taxon>Salicaceae</taxon>
        <taxon>Saliceae</taxon>
        <taxon>Populus</taxon>
    </lineage>
</organism>
<dbReference type="GO" id="GO:0005524">
    <property type="term" value="F:ATP binding"/>
    <property type="evidence" value="ECO:0007669"/>
    <property type="project" value="InterPro"/>
</dbReference>
<dbReference type="Gene3D" id="3.40.50.300">
    <property type="entry name" value="P-loop containing nucleotide triphosphate hydrolases"/>
    <property type="match status" value="1"/>
</dbReference>
<dbReference type="AlphaFoldDB" id="A0A8T2ZMJ4"/>
<evidence type="ECO:0000256" key="3">
    <source>
        <dbReference type="ARBA" id="ARBA00022692"/>
    </source>
</evidence>
<dbReference type="Pfam" id="PF01061">
    <property type="entry name" value="ABC2_membrane"/>
    <property type="match status" value="1"/>
</dbReference>
<dbReference type="GO" id="GO:0140359">
    <property type="term" value="F:ABC-type transporter activity"/>
    <property type="evidence" value="ECO:0007669"/>
    <property type="project" value="InterPro"/>
</dbReference>
<keyword evidence="3 6" id="KW-0812">Transmembrane</keyword>
<dbReference type="Pfam" id="PF00005">
    <property type="entry name" value="ABC_tran"/>
    <property type="match status" value="1"/>
</dbReference>
<feature type="transmembrane region" description="Helical" evidence="6">
    <location>
        <begin position="446"/>
        <end position="468"/>
    </location>
</feature>
<keyword evidence="9" id="KW-1185">Reference proteome</keyword>
<feature type="transmembrane region" description="Helical" evidence="6">
    <location>
        <begin position="373"/>
        <end position="397"/>
    </location>
</feature>
<dbReference type="GO" id="GO:0016887">
    <property type="term" value="F:ATP hydrolysis activity"/>
    <property type="evidence" value="ECO:0007669"/>
    <property type="project" value="InterPro"/>
</dbReference>
<dbReference type="Proteomes" id="UP000807159">
    <property type="component" value="Chromosome 1"/>
</dbReference>
<proteinExistence type="predicted"/>
<keyword evidence="2" id="KW-0813">Transport</keyword>
<evidence type="ECO:0000256" key="1">
    <source>
        <dbReference type="ARBA" id="ARBA00004141"/>
    </source>
</evidence>
<dbReference type="InterPro" id="IPR027417">
    <property type="entry name" value="P-loop_NTPase"/>
</dbReference>
<keyword evidence="5 6" id="KW-0472">Membrane</keyword>
<feature type="transmembrane region" description="Helical" evidence="6">
    <location>
        <begin position="518"/>
        <end position="539"/>
    </location>
</feature>
<reference evidence="8" key="1">
    <citation type="journal article" date="2021" name="J. Hered.">
        <title>Genome Assembly of Salicaceae Populus deltoides (Eastern Cottonwood) I-69 Based on Nanopore Sequencing and Hi-C Technologies.</title>
        <authorList>
            <person name="Bai S."/>
            <person name="Wu H."/>
            <person name="Zhang J."/>
            <person name="Pan Z."/>
            <person name="Zhao W."/>
            <person name="Li Z."/>
            <person name="Tong C."/>
        </authorList>
    </citation>
    <scope>NUCLEOTIDE SEQUENCE</scope>
    <source>
        <tissue evidence="8">Leaf</tissue>
    </source>
</reference>
<protein>
    <recommendedName>
        <fullName evidence="7">ABC transporter domain-containing protein</fullName>
    </recommendedName>
</protein>
<comment type="subcellular location">
    <subcellularLocation>
        <location evidence="1">Membrane</location>
        <topology evidence="1">Multi-pass membrane protein</topology>
    </subcellularLocation>
</comment>
<evidence type="ECO:0000256" key="5">
    <source>
        <dbReference type="ARBA" id="ARBA00023136"/>
    </source>
</evidence>
<dbReference type="InterPro" id="IPR050352">
    <property type="entry name" value="ABCG_transporters"/>
</dbReference>
<evidence type="ECO:0000313" key="8">
    <source>
        <dbReference type="EMBL" id="KAH8518548.1"/>
    </source>
</evidence>